<dbReference type="Proteomes" id="UP000440694">
    <property type="component" value="Unassembled WGS sequence"/>
</dbReference>
<dbReference type="EMBL" id="WMBQ01000001">
    <property type="protein sequence ID" value="MTD93508.1"/>
    <property type="molecule type" value="Genomic_DNA"/>
</dbReference>
<proteinExistence type="predicted"/>
<protein>
    <recommendedName>
        <fullName evidence="4">Transglycosylase SLT domain-containing protein</fullName>
    </recommendedName>
</protein>
<evidence type="ECO:0000313" key="3">
    <source>
        <dbReference type="Proteomes" id="UP000440694"/>
    </source>
</evidence>
<evidence type="ECO:0000313" key="2">
    <source>
        <dbReference type="EMBL" id="MTD93508.1"/>
    </source>
</evidence>
<dbReference type="Gene3D" id="1.10.530.10">
    <property type="match status" value="1"/>
</dbReference>
<dbReference type="InterPro" id="IPR023346">
    <property type="entry name" value="Lysozyme-like_dom_sf"/>
</dbReference>
<feature type="signal peptide" evidence="1">
    <location>
        <begin position="1"/>
        <end position="35"/>
    </location>
</feature>
<keyword evidence="3" id="KW-1185">Reference proteome</keyword>
<gene>
    <name evidence="2" type="ORF">GIW81_04065</name>
</gene>
<evidence type="ECO:0008006" key="4">
    <source>
        <dbReference type="Google" id="ProtNLM"/>
    </source>
</evidence>
<organism evidence="2 3">
    <name type="scientific">Hyphomicrobium album</name>
    <dbReference type="NCBI Taxonomy" id="2665159"/>
    <lineage>
        <taxon>Bacteria</taxon>
        <taxon>Pseudomonadati</taxon>
        <taxon>Pseudomonadota</taxon>
        <taxon>Alphaproteobacteria</taxon>
        <taxon>Hyphomicrobiales</taxon>
        <taxon>Hyphomicrobiaceae</taxon>
        <taxon>Hyphomicrobium</taxon>
    </lineage>
</organism>
<comment type="caution">
    <text evidence="2">The sequence shown here is derived from an EMBL/GenBank/DDBJ whole genome shotgun (WGS) entry which is preliminary data.</text>
</comment>
<sequence length="273" mass="29307">MREGTRHPRTKPQRWTTLACAGIAALAVGIASASAEEPGQAQTSAQPVAVDPAIAQPGLTLETFLDRLMMAESGGRDGARNSRSTAVGPFQFIRDTFLYVVRRHFAEETASLSSVAVLGLRTDRAFSRRAAEAYAKDNAAHLAGEGLPTSFTNLRLAYLTGPSGAVRLLRAPPQTKVARLLSSAAISANPFMAHMTAEALIAKCARDIEVDPRNMAGIAANSVRAARPDPPKFEIKCNQKLPACRRWVALRSAQSDRALARSPRRQAVHSAQK</sequence>
<dbReference type="AlphaFoldDB" id="A0A6I3KG34"/>
<dbReference type="RefSeq" id="WP_154738040.1">
    <property type="nucleotide sequence ID" value="NZ_WMBQ01000001.1"/>
</dbReference>
<name>A0A6I3KG34_9HYPH</name>
<keyword evidence="1" id="KW-0732">Signal</keyword>
<dbReference type="SUPFAM" id="SSF53955">
    <property type="entry name" value="Lysozyme-like"/>
    <property type="match status" value="1"/>
</dbReference>
<reference evidence="2 3" key="1">
    <citation type="submission" date="2019-11" db="EMBL/GenBank/DDBJ databases">
        <title>Identification of a novel strain.</title>
        <authorList>
            <person name="Xu Q."/>
            <person name="Wang G."/>
        </authorList>
    </citation>
    <scope>NUCLEOTIDE SEQUENCE [LARGE SCALE GENOMIC DNA]</scope>
    <source>
        <strain evidence="3">xq</strain>
    </source>
</reference>
<feature type="chain" id="PRO_5026022728" description="Transglycosylase SLT domain-containing protein" evidence="1">
    <location>
        <begin position="36"/>
        <end position="273"/>
    </location>
</feature>
<evidence type="ECO:0000256" key="1">
    <source>
        <dbReference type="SAM" id="SignalP"/>
    </source>
</evidence>
<accession>A0A6I3KG34</accession>